<dbReference type="RefSeq" id="WP_181061720.1">
    <property type="nucleotide sequence ID" value="NZ_JACDTY010000027.1"/>
</dbReference>
<proteinExistence type="predicted"/>
<dbReference type="EMBL" id="JACDTY010000027">
    <property type="protein sequence ID" value="MBA1144791.1"/>
    <property type="molecule type" value="Genomic_DNA"/>
</dbReference>
<accession>A0A838BFY5</accession>
<reference evidence="1 2" key="1">
    <citation type="submission" date="2020-07" db="EMBL/GenBank/DDBJ databases">
        <title>Definition of the novel symbiovar canariense within Mesorhizobium novociceri, a new species of genus Mesorhizobium nodulating Cicer canariense in the Caldera de Taburiente National Park (La Palma, Canary Islands).</title>
        <authorList>
            <person name="Leon-Barrios M."/>
            <person name="Perez-Yepez J."/>
            <person name="Flores-Felix J.D."/>
            <person name="Ramirez-Baena M.H."/>
            <person name="Pulido-Suarez L."/>
            <person name="Igual J.M."/>
            <person name="Velazquez E."/>
            <person name="Peix A."/>
        </authorList>
    </citation>
    <scope>NUCLEOTIDE SEQUENCE [LARGE SCALE GENOMIC DNA]</scope>
    <source>
        <strain evidence="1 2">CCANP35</strain>
    </source>
</reference>
<name>A0A838BFY5_9HYPH</name>
<protein>
    <submittedName>
        <fullName evidence="1">Uncharacterized protein</fullName>
    </submittedName>
</protein>
<organism evidence="1 2">
    <name type="scientific">Mesorhizobium neociceri</name>
    <dbReference type="NCBI Taxonomy" id="1307853"/>
    <lineage>
        <taxon>Bacteria</taxon>
        <taxon>Pseudomonadati</taxon>
        <taxon>Pseudomonadota</taxon>
        <taxon>Alphaproteobacteria</taxon>
        <taxon>Hyphomicrobiales</taxon>
        <taxon>Phyllobacteriaceae</taxon>
        <taxon>Mesorhizobium</taxon>
    </lineage>
</organism>
<comment type="caution">
    <text evidence="1">The sequence shown here is derived from an EMBL/GenBank/DDBJ whole genome shotgun (WGS) entry which is preliminary data.</text>
</comment>
<evidence type="ECO:0000313" key="1">
    <source>
        <dbReference type="EMBL" id="MBA1144791.1"/>
    </source>
</evidence>
<keyword evidence="2" id="KW-1185">Reference proteome</keyword>
<evidence type="ECO:0000313" key="2">
    <source>
        <dbReference type="Proteomes" id="UP000558284"/>
    </source>
</evidence>
<sequence>MALVDETMLAWLDGLESYMKEDGVYELRVLVDKRGQKYTTHRVETQLQDDMFVEDDVIVRVDADGQRRPISLG</sequence>
<dbReference type="Proteomes" id="UP000558284">
    <property type="component" value="Unassembled WGS sequence"/>
</dbReference>
<gene>
    <name evidence="1" type="ORF">H0241_31850</name>
</gene>
<dbReference type="AlphaFoldDB" id="A0A838BFY5"/>